<sequence>MHQYLGRLLLCSLSLLSTISLASVPHSKIHVYTEDFPPYQEFMGPGKIGGVATELVKALFEHSNIDYKIHVLPWFRTSHIVNNTPNTFIYSLARTQEREEHYRWIAPLCEVNVSFYKLKARKDIIIHDIEDVRQYIVAVASGQPTEQHLVELGFSQDDNLVILASHQQGAQMLNKARVDLLYGADLFVKNVQQSLGRAGEWEKVYVSPHLSKRMYLAANINSDEALVSKLRHNFNALNSQLNTSVRCEQAVRDH</sequence>
<evidence type="ECO:0000313" key="2">
    <source>
        <dbReference type="EMBL" id="CAH9067326.1"/>
    </source>
</evidence>
<dbReference type="RefSeq" id="WP_261595439.1">
    <property type="nucleotide sequence ID" value="NZ_CAMAPC010000032.1"/>
</dbReference>
<reference evidence="2 5" key="1">
    <citation type="submission" date="2022-07" db="EMBL/GenBank/DDBJ databases">
        <authorList>
            <person name="Criscuolo A."/>
        </authorList>
    </citation>
    <scope>NUCLEOTIDE SEQUENCE</scope>
    <source>
        <strain evidence="5">CIP 111951</strain>
        <strain evidence="2">CIP111854</strain>
        <strain evidence="3">CIP111951</strain>
    </source>
</reference>
<gene>
    <name evidence="2" type="ORF">PSECIP111854_04077</name>
    <name evidence="3" type="ORF">PSECIP111951_04128</name>
</gene>
<dbReference type="Proteomes" id="UP001152485">
    <property type="component" value="Unassembled WGS sequence"/>
</dbReference>
<dbReference type="Gene3D" id="3.40.190.10">
    <property type="entry name" value="Periplasmic binding protein-like II"/>
    <property type="match status" value="2"/>
</dbReference>
<evidence type="ECO:0000256" key="1">
    <source>
        <dbReference type="SAM" id="SignalP"/>
    </source>
</evidence>
<protein>
    <recommendedName>
        <fullName evidence="6">Solute-binding protein family 3/N-terminal domain-containing protein</fullName>
    </recommendedName>
</protein>
<feature type="chain" id="PRO_5040834674" description="Solute-binding protein family 3/N-terminal domain-containing protein" evidence="1">
    <location>
        <begin position="23"/>
        <end position="254"/>
    </location>
</feature>
<name>A0A9W4R5D6_9GAMM</name>
<evidence type="ECO:0008006" key="6">
    <source>
        <dbReference type="Google" id="ProtNLM"/>
    </source>
</evidence>
<proteinExistence type="predicted"/>
<evidence type="ECO:0000313" key="4">
    <source>
        <dbReference type="Proteomes" id="UP001152467"/>
    </source>
</evidence>
<keyword evidence="1" id="KW-0732">Signal</keyword>
<dbReference type="AlphaFoldDB" id="A0A9W4R5D6"/>
<accession>A0A9W4R5D6</accession>
<dbReference type="SUPFAM" id="SSF53850">
    <property type="entry name" value="Periplasmic binding protein-like II"/>
    <property type="match status" value="1"/>
</dbReference>
<comment type="caution">
    <text evidence="2">The sequence shown here is derived from an EMBL/GenBank/DDBJ whole genome shotgun (WGS) entry which is preliminary data.</text>
</comment>
<keyword evidence="4" id="KW-1185">Reference proteome</keyword>
<dbReference type="PANTHER" id="PTHR38834:SF3">
    <property type="entry name" value="SOLUTE-BINDING PROTEIN FAMILY 3_N-TERMINAL DOMAIN-CONTAINING PROTEIN"/>
    <property type="match status" value="1"/>
</dbReference>
<evidence type="ECO:0000313" key="5">
    <source>
        <dbReference type="Proteomes" id="UP001152485"/>
    </source>
</evidence>
<evidence type="ECO:0000313" key="3">
    <source>
        <dbReference type="EMBL" id="CAH9068379.1"/>
    </source>
</evidence>
<organism evidence="2 4">
    <name type="scientific">Pseudoalteromonas holothuriae</name>
    <dbReference type="NCBI Taxonomy" id="2963714"/>
    <lineage>
        <taxon>Bacteria</taxon>
        <taxon>Pseudomonadati</taxon>
        <taxon>Pseudomonadota</taxon>
        <taxon>Gammaproteobacteria</taxon>
        <taxon>Alteromonadales</taxon>
        <taxon>Pseudoalteromonadaceae</taxon>
        <taxon>Pseudoalteromonas</taxon>
    </lineage>
</organism>
<dbReference type="PANTHER" id="PTHR38834">
    <property type="entry name" value="PERIPLASMIC SUBSTRATE BINDING PROTEIN FAMILY 3"/>
    <property type="match status" value="1"/>
</dbReference>
<dbReference type="EMBL" id="CAMAPC010000032">
    <property type="protein sequence ID" value="CAH9067326.1"/>
    <property type="molecule type" value="Genomic_DNA"/>
</dbReference>
<dbReference type="Proteomes" id="UP001152467">
    <property type="component" value="Unassembled WGS sequence"/>
</dbReference>
<feature type="signal peptide" evidence="1">
    <location>
        <begin position="1"/>
        <end position="22"/>
    </location>
</feature>
<dbReference type="EMBL" id="CAMAPD010000036">
    <property type="protein sequence ID" value="CAH9068379.1"/>
    <property type="molecule type" value="Genomic_DNA"/>
</dbReference>